<evidence type="ECO:0000256" key="1">
    <source>
        <dbReference type="ARBA" id="ARBA00023015"/>
    </source>
</evidence>
<dbReference type="PANTHER" id="PTHR43952:SF75">
    <property type="entry name" value="PROTEIN RADIALIS-LIKE 6"/>
    <property type="match status" value="1"/>
</dbReference>
<evidence type="ECO:0000313" key="5">
    <source>
        <dbReference type="EMBL" id="CAL1393037.1"/>
    </source>
</evidence>
<accession>A0AAV2F4S4</accession>
<evidence type="ECO:0000256" key="2">
    <source>
        <dbReference type="ARBA" id="ARBA00023163"/>
    </source>
</evidence>
<sequence>MYQDGCYSVAGAHWTRFDDKKFEQALVLIPDRWLRIADHVGRSAAEVVEHYSLLVSDDYDIDSGRVDLPTYHDDSLFVGGEDSGRFRSAAVGRSNMGMARGRKALLGPKKNTGCF</sequence>
<dbReference type="Pfam" id="PF00249">
    <property type="entry name" value="Myb_DNA-binding"/>
    <property type="match status" value="1"/>
</dbReference>
<feature type="domain" description="Myb-like" evidence="4">
    <location>
        <begin position="10"/>
        <end position="57"/>
    </location>
</feature>
<evidence type="ECO:0000259" key="4">
    <source>
        <dbReference type="SMART" id="SM00717"/>
    </source>
</evidence>
<keyword evidence="2" id="KW-0804">Transcription</keyword>
<dbReference type="InterPro" id="IPR044636">
    <property type="entry name" value="RADIALIS-like"/>
</dbReference>
<dbReference type="SMART" id="SM00717">
    <property type="entry name" value="SANT"/>
    <property type="match status" value="1"/>
</dbReference>
<reference evidence="5 6" key="1">
    <citation type="submission" date="2024-04" db="EMBL/GenBank/DDBJ databases">
        <authorList>
            <person name="Fracassetti M."/>
        </authorList>
    </citation>
    <scope>NUCLEOTIDE SEQUENCE [LARGE SCALE GENOMIC DNA]</scope>
</reference>
<protein>
    <recommendedName>
        <fullName evidence="4">Myb-like domain-containing protein</fullName>
    </recommendedName>
</protein>
<keyword evidence="3" id="KW-0539">Nucleus</keyword>
<dbReference type="SUPFAM" id="SSF46689">
    <property type="entry name" value="Homeodomain-like"/>
    <property type="match status" value="1"/>
</dbReference>
<keyword evidence="1" id="KW-0805">Transcription regulation</keyword>
<dbReference type="Proteomes" id="UP001497516">
    <property type="component" value="Chromosome 6"/>
</dbReference>
<dbReference type="AlphaFoldDB" id="A0AAV2F4S4"/>
<dbReference type="InterPro" id="IPR001005">
    <property type="entry name" value="SANT/Myb"/>
</dbReference>
<gene>
    <name evidence="5" type="ORF">LTRI10_LOCUS33639</name>
</gene>
<dbReference type="GO" id="GO:0003700">
    <property type="term" value="F:DNA-binding transcription factor activity"/>
    <property type="evidence" value="ECO:0007669"/>
    <property type="project" value="InterPro"/>
</dbReference>
<dbReference type="Gene3D" id="1.10.10.60">
    <property type="entry name" value="Homeodomain-like"/>
    <property type="match status" value="1"/>
</dbReference>
<dbReference type="PANTHER" id="PTHR43952">
    <property type="entry name" value="MYB FAMILY TRANSCRIPTION FACTOR-RELATED"/>
    <property type="match status" value="1"/>
</dbReference>
<name>A0AAV2F4S4_9ROSI</name>
<proteinExistence type="predicted"/>
<organism evidence="5 6">
    <name type="scientific">Linum trigynum</name>
    <dbReference type="NCBI Taxonomy" id="586398"/>
    <lineage>
        <taxon>Eukaryota</taxon>
        <taxon>Viridiplantae</taxon>
        <taxon>Streptophyta</taxon>
        <taxon>Embryophyta</taxon>
        <taxon>Tracheophyta</taxon>
        <taxon>Spermatophyta</taxon>
        <taxon>Magnoliopsida</taxon>
        <taxon>eudicotyledons</taxon>
        <taxon>Gunneridae</taxon>
        <taxon>Pentapetalae</taxon>
        <taxon>rosids</taxon>
        <taxon>fabids</taxon>
        <taxon>Malpighiales</taxon>
        <taxon>Linaceae</taxon>
        <taxon>Linum</taxon>
    </lineage>
</organism>
<keyword evidence="6" id="KW-1185">Reference proteome</keyword>
<evidence type="ECO:0000256" key="3">
    <source>
        <dbReference type="ARBA" id="ARBA00023242"/>
    </source>
</evidence>
<dbReference type="EMBL" id="OZ034819">
    <property type="protein sequence ID" value="CAL1393037.1"/>
    <property type="molecule type" value="Genomic_DNA"/>
</dbReference>
<evidence type="ECO:0000313" key="6">
    <source>
        <dbReference type="Proteomes" id="UP001497516"/>
    </source>
</evidence>
<dbReference type="InterPro" id="IPR009057">
    <property type="entry name" value="Homeodomain-like_sf"/>
</dbReference>